<dbReference type="Proteomes" id="UP000015104">
    <property type="component" value="Unassembled WGS sequence"/>
</dbReference>
<evidence type="ECO:0000256" key="1">
    <source>
        <dbReference type="SAM" id="MobiDB-lite"/>
    </source>
</evidence>
<feature type="compositionally biased region" description="Polar residues" evidence="1">
    <location>
        <begin position="245"/>
        <end position="257"/>
    </location>
</feature>
<dbReference type="HOGENOM" id="CLU_835041_0_0_1"/>
<evidence type="ECO:0000313" key="2">
    <source>
        <dbReference type="EnsemblMetazoa" id="tetur17g00920.1"/>
    </source>
</evidence>
<evidence type="ECO:0000313" key="3">
    <source>
        <dbReference type="Proteomes" id="UP000015104"/>
    </source>
</evidence>
<reference evidence="3" key="1">
    <citation type="submission" date="2011-08" db="EMBL/GenBank/DDBJ databases">
        <authorList>
            <person name="Rombauts S."/>
        </authorList>
    </citation>
    <scope>NUCLEOTIDE SEQUENCE</scope>
    <source>
        <strain evidence="3">London</strain>
    </source>
</reference>
<dbReference type="EnsemblMetazoa" id="tetur17g00920.1">
    <property type="protein sequence ID" value="tetur17g00920.1"/>
    <property type="gene ID" value="tetur17g00920"/>
</dbReference>
<accession>T1KPL5</accession>
<organism evidence="2 3">
    <name type="scientific">Tetranychus urticae</name>
    <name type="common">Two-spotted spider mite</name>
    <dbReference type="NCBI Taxonomy" id="32264"/>
    <lineage>
        <taxon>Eukaryota</taxon>
        <taxon>Metazoa</taxon>
        <taxon>Ecdysozoa</taxon>
        <taxon>Arthropoda</taxon>
        <taxon>Chelicerata</taxon>
        <taxon>Arachnida</taxon>
        <taxon>Acari</taxon>
        <taxon>Acariformes</taxon>
        <taxon>Trombidiformes</taxon>
        <taxon>Prostigmata</taxon>
        <taxon>Eleutherengona</taxon>
        <taxon>Raphignathae</taxon>
        <taxon>Tetranychoidea</taxon>
        <taxon>Tetranychidae</taxon>
        <taxon>Tetranychus</taxon>
    </lineage>
</organism>
<dbReference type="AlphaFoldDB" id="T1KPL5"/>
<evidence type="ECO:0008006" key="4">
    <source>
        <dbReference type="Google" id="ProtNLM"/>
    </source>
</evidence>
<name>T1KPL5_TETUR</name>
<reference evidence="2" key="2">
    <citation type="submission" date="2015-06" db="UniProtKB">
        <authorList>
            <consortium name="EnsemblMetazoa"/>
        </authorList>
    </citation>
    <scope>IDENTIFICATION</scope>
</reference>
<proteinExistence type="predicted"/>
<protein>
    <recommendedName>
        <fullName evidence="4">Protection of telomeres protein 1 ssDNA-binding domain-containing protein</fullName>
    </recommendedName>
</protein>
<feature type="region of interest" description="Disordered" evidence="1">
    <location>
        <begin position="205"/>
        <end position="265"/>
    </location>
</feature>
<dbReference type="EMBL" id="CAEY01000333">
    <property type="status" value="NOT_ANNOTATED_CDS"/>
    <property type="molecule type" value="Genomic_DNA"/>
</dbReference>
<sequence length="333" mass="38135">MGDERNKALTETRFNLPADREVCHLLEQWFSLKILNGNQLCNLPAPGAFVDICCQVLAFNKSPCCINAVIWDTTKPKYAPFFGPDGRLPQGLESINYDYFQVAYERYFPLNIWKEENNDQAQHYDTFRCVDLTTADDLVVMFNLQVVEDHNHPGNISLVMRSSRKWGKAVRLCHRNSILGKMFLKKCQEYRQTFRQKLGILDLVEDSPKTPKKQKTNEEASSSKTKSVLDPKPSTSRYALRSHTRITATEPSENGLQNHEKSTKKTEECSLTHLLNKSKGILDWDVLLSNGLDGLSLLKETIEEELALNESFPLTRIEYLQLIKLAIEHLKAQ</sequence>
<keyword evidence="3" id="KW-1185">Reference proteome</keyword>